<protein>
    <submittedName>
        <fullName evidence="1">Uncharacterized protein</fullName>
    </submittedName>
</protein>
<dbReference type="AlphaFoldDB" id="A0A2T0YIZ6"/>
<evidence type="ECO:0000313" key="1">
    <source>
        <dbReference type="EMBL" id="PRZ15160.1"/>
    </source>
</evidence>
<name>A0A2T0YIZ6_9MICC</name>
<dbReference type="Proteomes" id="UP000238217">
    <property type="component" value="Unassembled WGS sequence"/>
</dbReference>
<evidence type="ECO:0000313" key="2">
    <source>
        <dbReference type="Proteomes" id="UP000238217"/>
    </source>
</evidence>
<organism evidence="1 2">
    <name type="scientific">Nesterenkonia sandarakina</name>
    <dbReference type="NCBI Taxonomy" id="272918"/>
    <lineage>
        <taxon>Bacteria</taxon>
        <taxon>Bacillati</taxon>
        <taxon>Actinomycetota</taxon>
        <taxon>Actinomycetes</taxon>
        <taxon>Micrococcales</taxon>
        <taxon>Micrococcaceae</taxon>
        <taxon>Nesterenkonia</taxon>
    </lineage>
</organism>
<reference evidence="1 2" key="1">
    <citation type="submission" date="2018-03" db="EMBL/GenBank/DDBJ databases">
        <title>Comparative analysis of microorganisms from saline springs in Andes Mountain Range, Colombia.</title>
        <authorList>
            <person name="Rubin E."/>
        </authorList>
    </citation>
    <scope>NUCLEOTIDE SEQUENCE [LARGE SCALE GENOMIC DNA]</scope>
    <source>
        <strain evidence="1 2">CG 35</strain>
    </source>
</reference>
<sequence length="167" mass="18464">MQKAMRALGEVPNENVDPAEALLGLVTQKWAEVQWLRIKVQEVDEQGTVTSGEDRATDGESLVWGLTKRDEGTGPMGPVDVETREVGPNIWWKLLREAEDQLAKYSTAALRAGVERRQIDLQEAHALHLAQAITRILDQLGLSQDQARLVPTVVPAVLRSLPVKEGQ</sequence>
<comment type="caution">
    <text evidence="1">The sequence shown here is derived from an EMBL/GenBank/DDBJ whole genome shotgun (WGS) entry which is preliminary data.</text>
</comment>
<dbReference type="EMBL" id="PVTY01000009">
    <property type="protein sequence ID" value="PRZ15160.1"/>
    <property type="molecule type" value="Genomic_DNA"/>
</dbReference>
<proteinExistence type="predicted"/>
<keyword evidence="2" id="KW-1185">Reference proteome</keyword>
<gene>
    <name evidence="1" type="ORF">BCL67_10981</name>
</gene>
<accession>A0A2T0YIZ6</accession>